<dbReference type="AlphaFoldDB" id="A0AAN9IPL7"/>
<comment type="caution">
    <text evidence="1">The sequence shown here is derived from an EMBL/GenBank/DDBJ whole genome shotgun (WGS) entry which is preliminary data.</text>
</comment>
<proteinExistence type="predicted"/>
<reference evidence="1 2" key="1">
    <citation type="submission" date="2024-01" db="EMBL/GenBank/DDBJ databases">
        <title>The genomes of 5 underutilized Papilionoideae crops provide insights into root nodulation and disease resistanc.</title>
        <authorList>
            <person name="Yuan L."/>
        </authorList>
    </citation>
    <scope>NUCLEOTIDE SEQUENCE [LARGE SCALE GENOMIC DNA]</scope>
    <source>
        <strain evidence="1">ZHUSHIDOU_FW_LH</strain>
        <tissue evidence="1">Leaf</tissue>
    </source>
</reference>
<evidence type="ECO:0000313" key="1">
    <source>
        <dbReference type="EMBL" id="KAK7283841.1"/>
    </source>
</evidence>
<name>A0AAN9IPL7_CROPI</name>
<protein>
    <submittedName>
        <fullName evidence="1">Uncharacterized protein</fullName>
    </submittedName>
</protein>
<sequence length="91" mass="9506">MVSTRALHGLGTLVYTNGSKVYPLSFSASNQITGNSSSVFCVAKDNADTDKLKAGLISVLTQALMREGVGPFGAAKLTLQFKPSLGSLRSL</sequence>
<keyword evidence="2" id="KW-1185">Reference proteome</keyword>
<organism evidence="1 2">
    <name type="scientific">Crotalaria pallida</name>
    <name type="common">Smooth rattlebox</name>
    <name type="synonym">Crotalaria striata</name>
    <dbReference type="NCBI Taxonomy" id="3830"/>
    <lineage>
        <taxon>Eukaryota</taxon>
        <taxon>Viridiplantae</taxon>
        <taxon>Streptophyta</taxon>
        <taxon>Embryophyta</taxon>
        <taxon>Tracheophyta</taxon>
        <taxon>Spermatophyta</taxon>
        <taxon>Magnoliopsida</taxon>
        <taxon>eudicotyledons</taxon>
        <taxon>Gunneridae</taxon>
        <taxon>Pentapetalae</taxon>
        <taxon>rosids</taxon>
        <taxon>fabids</taxon>
        <taxon>Fabales</taxon>
        <taxon>Fabaceae</taxon>
        <taxon>Papilionoideae</taxon>
        <taxon>50 kb inversion clade</taxon>
        <taxon>genistoids sensu lato</taxon>
        <taxon>core genistoids</taxon>
        <taxon>Crotalarieae</taxon>
        <taxon>Crotalaria</taxon>
    </lineage>
</organism>
<accession>A0AAN9IPL7</accession>
<gene>
    <name evidence="1" type="ORF">RIF29_13589</name>
</gene>
<dbReference type="Proteomes" id="UP001372338">
    <property type="component" value="Unassembled WGS sequence"/>
</dbReference>
<dbReference type="EMBL" id="JAYWIO010000002">
    <property type="protein sequence ID" value="KAK7283841.1"/>
    <property type="molecule type" value="Genomic_DNA"/>
</dbReference>
<evidence type="ECO:0000313" key="2">
    <source>
        <dbReference type="Proteomes" id="UP001372338"/>
    </source>
</evidence>